<organism evidence="2 3">
    <name type="scientific">Streptomyces spirodelae</name>
    <dbReference type="NCBI Taxonomy" id="2812904"/>
    <lineage>
        <taxon>Bacteria</taxon>
        <taxon>Bacillati</taxon>
        <taxon>Actinomycetota</taxon>
        <taxon>Actinomycetes</taxon>
        <taxon>Kitasatosporales</taxon>
        <taxon>Streptomycetaceae</taxon>
        <taxon>Streptomyces</taxon>
    </lineage>
</organism>
<keyword evidence="3" id="KW-1185">Reference proteome</keyword>
<name>A0ABS3X1P3_9ACTN</name>
<evidence type="ECO:0000256" key="1">
    <source>
        <dbReference type="SAM" id="MobiDB-lite"/>
    </source>
</evidence>
<dbReference type="RefSeq" id="WP_209268068.1">
    <property type="nucleotide sequence ID" value="NZ_JAFFZN010000033.1"/>
</dbReference>
<evidence type="ECO:0000313" key="2">
    <source>
        <dbReference type="EMBL" id="MBO8189300.1"/>
    </source>
</evidence>
<sequence length="157" mass="17348">MTKDVLKSHAGKAKEVSEAFAKADNAAMRETEQVPGSMKGFASDEAFKDFQELWRDQMKYLGSLYSGVAKALTSVEKVFTMTDEERRRELEKAVPDKDVPAKPGDLLKPNNPYLLDRARTDFPLTQDPGPSLLNPQGTDKPVYGPYAPTVPTAEPKS</sequence>
<gene>
    <name evidence="2" type="ORF">JW592_28200</name>
</gene>
<evidence type="ECO:0000313" key="3">
    <source>
        <dbReference type="Proteomes" id="UP001518976"/>
    </source>
</evidence>
<feature type="compositionally biased region" description="Basic and acidic residues" evidence="1">
    <location>
        <begin position="83"/>
        <end position="100"/>
    </location>
</feature>
<reference evidence="2 3" key="1">
    <citation type="submission" date="2021-02" db="EMBL/GenBank/DDBJ databases">
        <title>Streptomyces spirodelae sp. nov., isolated from duckweed.</title>
        <authorList>
            <person name="Saimee Y."/>
            <person name="Duangmal K."/>
        </authorList>
    </citation>
    <scope>NUCLEOTIDE SEQUENCE [LARGE SCALE GENOMIC DNA]</scope>
    <source>
        <strain evidence="2 3">DW4-2</strain>
    </source>
</reference>
<dbReference type="EMBL" id="JAFFZN010000033">
    <property type="protein sequence ID" value="MBO8189300.1"/>
    <property type="molecule type" value="Genomic_DNA"/>
</dbReference>
<feature type="region of interest" description="Disordered" evidence="1">
    <location>
        <begin position="83"/>
        <end position="157"/>
    </location>
</feature>
<accession>A0ABS3X1P3</accession>
<comment type="caution">
    <text evidence="2">The sequence shown here is derived from an EMBL/GenBank/DDBJ whole genome shotgun (WGS) entry which is preliminary data.</text>
</comment>
<proteinExistence type="predicted"/>
<protein>
    <submittedName>
        <fullName evidence="2">WXG100 family type VII secretion target</fullName>
    </submittedName>
</protein>
<dbReference type="Proteomes" id="UP001518976">
    <property type="component" value="Unassembled WGS sequence"/>
</dbReference>